<keyword evidence="3" id="KW-1185">Reference proteome</keyword>
<name>A0A2N9JCU2_9ACTN</name>
<sequence>MPETHEGNPVADVSDSADVRRTEGAGIDRRTAVRRSSEQVFNELQRLARAEGRTTGGPVATQAYLTRHILESFLARLAITGHASQFVLKGGLLIGAYAARRPTKDVDSNAIGVRVSEESLTRIAREVAALDVADGVVFDAGRLTLETIREQVGYRGIRLRMPATISSARGELAWDVSSGDPIVPPPRLIELQRVLGDPIPIWSYAPETAIAEKVVTLLERGITSTRWRDYVDIVQLHRGQRTDPAALREALEAVAHYRNVELRAVETVVDGYGAASQVKWAAWRRKNGAQDLCEELLDDQMRLIAHALNPMLTAD</sequence>
<gene>
    <name evidence="2" type="ORF">MPLG2_0249</name>
</gene>
<evidence type="ECO:0000256" key="1">
    <source>
        <dbReference type="SAM" id="MobiDB-lite"/>
    </source>
</evidence>
<proteinExistence type="predicted"/>
<dbReference type="KEGG" id="mgg:MPLG2_0249"/>
<evidence type="ECO:0008006" key="4">
    <source>
        <dbReference type="Google" id="ProtNLM"/>
    </source>
</evidence>
<organism evidence="2 3">
    <name type="scientific">Micropruina glycogenica</name>
    <dbReference type="NCBI Taxonomy" id="75385"/>
    <lineage>
        <taxon>Bacteria</taxon>
        <taxon>Bacillati</taxon>
        <taxon>Actinomycetota</taxon>
        <taxon>Actinomycetes</taxon>
        <taxon>Propionibacteriales</taxon>
        <taxon>Nocardioidaceae</taxon>
        <taxon>Micropruina</taxon>
    </lineage>
</organism>
<dbReference type="OrthoDB" id="9808443at2"/>
<feature type="compositionally biased region" description="Basic and acidic residues" evidence="1">
    <location>
        <begin position="17"/>
        <end position="30"/>
    </location>
</feature>
<accession>A0A2N9JCU2</accession>
<protein>
    <recommendedName>
        <fullName evidence="4">Nucleotidyl transferase AbiEii toxin, Type IV TA system</fullName>
    </recommendedName>
</protein>
<evidence type="ECO:0000313" key="3">
    <source>
        <dbReference type="Proteomes" id="UP000238164"/>
    </source>
</evidence>
<dbReference type="Pfam" id="PF08843">
    <property type="entry name" value="AbiEii"/>
    <property type="match status" value="1"/>
</dbReference>
<evidence type="ECO:0000313" key="2">
    <source>
        <dbReference type="EMBL" id="SPD85285.1"/>
    </source>
</evidence>
<dbReference type="RefSeq" id="WP_105184562.1">
    <property type="nucleotide sequence ID" value="NZ_BAAAGO010000012.1"/>
</dbReference>
<dbReference type="EMBL" id="LT985188">
    <property type="protein sequence ID" value="SPD85285.1"/>
    <property type="molecule type" value="Genomic_DNA"/>
</dbReference>
<dbReference type="InterPro" id="IPR014942">
    <property type="entry name" value="AbiEii"/>
</dbReference>
<feature type="region of interest" description="Disordered" evidence="1">
    <location>
        <begin position="1"/>
        <end position="30"/>
    </location>
</feature>
<reference evidence="2 3" key="1">
    <citation type="submission" date="2018-02" db="EMBL/GenBank/DDBJ databases">
        <authorList>
            <person name="Cohen D.B."/>
            <person name="Kent A.D."/>
        </authorList>
    </citation>
    <scope>NUCLEOTIDE SEQUENCE [LARGE SCALE GENOMIC DNA]</scope>
    <source>
        <strain evidence="2">1</strain>
    </source>
</reference>
<dbReference type="AlphaFoldDB" id="A0A2N9JCU2"/>
<dbReference type="Proteomes" id="UP000238164">
    <property type="component" value="Chromosome 1"/>
</dbReference>